<evidence type="ECO:0000313" key="1">
    <source>
        <dbReference type="EMBL" id="KAK8847171.1"/>
    </source>
</evidence>
<dbReference type="Gene3D" id="3.40.50.300">
    <property type="entry name" value="P-loop containing nucleotide triphosphate hydrolases"/>
    <property type="match status" value="1"/>
</dbReference>
<comment type="caution">
    <text evidence="1">The sequence shown here is derived from an EMBL/GenBank/DDBJ whole genome shotgun (WGS) entry which is preliminary data.</text>
</comment>
<evidence type="ECO:0008006" key="3">
    <source>
        <dbReference type="Google" id="ProtNLM"/>
    </source>
</evidence>
<reference evidence="1 2" key="1">
    <citation type="submission" date="2024-04" db="EMBL/GenBank/DDBJ databases">
        <title>Tritrichomonas musculus Genome.</title>
        <authorList>
            <person name="Alves-Ferreira E."/>
            <person name="Grigg M."/>
            <person name="Lorenzi H."/>
            <person name="Galac M."/>
        </authorList>
    </citation>
    <scope>NUCLEOTIDE SEQUENCE [LARGE SCALE GENOMIC DNA]</scope>
    <source>
        <strain evidence="1 2">EAF2021</strain>
    </source>
</reference>
<protein>
    <recommendedName>
        <fullName evidence="3">G domain-containing protein</fullName>
    </recommendedName>
</protein>
<name>A0ABR2HI40_9EUKA</name>
<dbReference type="InterPro" id="IPR027417">
    <property type="entry name" value="P-loop_NTPase"/>
</dbReference>
<dbReference type="SUPFAM" id="SSF52540">
    <property type="entry name" value="P-loop containing nucleoside triphosphate hydrolases"/>
    <property type="match status" value="1"/>
</dbReference>
<evidence type="ECO:0000313" key="2">
    <source>
        <dbReference type="Proteomes" id="UP001470230"/>
    </source>
</evidence>
<accession>A0ABR2HI40</accession>
<dbReference type="EMBL" id="JAPFFF010000028">
    <property type="protein sequence ID" value="KAK8847171.1"/>
    <property type="molecule type" value="Genomic_DNA"/>
</dbReference>
<keyword evidence="2" id="KW-1185">Reference proteome</keyword>
<dbReference type="Proteomes" id="UP001470230">
    <property type="component" value="Unassembled WGS sequence"/>
</dbReference>
<sequence length="472" mass="54208">MISVPKHNPFKDASKLQEFNEVIKATSSNLQQKIGPNSGLIKVILTGITGSGKSTISCCLSHKQLIVRSGKGRRLVLEGEGVQSGCQSVTRDPSITIDLVEGIIYIDCAGWEDTDGFGQEMINAFVMNSLFETNNNCDDNKFKILLVISDPEICSGRAKGILSNIQRLEEIFVDHDTLKKGVGLAITKSQPDYTGLDYIDQLSENASSKLLEWCEFFRNNEDHIFLFPKPTVDDVNQPYQFDDHERLNQFLKTDLIINPVHRISLNENAKLQMENLRISHSCNISNKLHELCNKIDCQFRKESKISDIDKWIDVMHQLIKFKINNANDFAKVIKNNIPNSELYEEEIQSFSEFEAFDSFIYKVLGTKHDDSCLGDAIFEWVHSSLIELERNKTNATFSEFQKEKIEQQHQMLEDQKNREIQNQQKINELHEILNQRMKTDAELSERIKTLQEENNRPRVEYVDRRVTVCNIA</sequence>
<gene>
    <name evidence="1" type="ORF">M9Y10_019754</name>
</gene>
<organism evidence="1 2">
    <name type="scientific">Tritrichomonas musculus</name>
    <dbReference type="NCBI Taxonomy" id="1915356"/>
    <lineage>
        <taxon>Eukaryota</taxon>
        <taxon>Metamonada</taxon>
        <taxon>Parabasalia</taxon>
        <taxon>Tritrichomonadida</taxon>
        <taxon>Tritrichomonadidae</taxon>
        <taxon>Tritrichomonas</taxon>
    </lineage>
</organism>
<proteinExistence type="predicted"/>